<dbReference type="InterPro" id="IPR015915">
    <property type="entry name" value="Kelch-typ_b-propeller"/>
</dbReference>
<dbReference type="PANTHER" id="PTHR46093">
    <property type="entry name" value="ACYL-COA-BINDING DOMAIN-CONTAINING PROTEIN 5"/>
    <property type="match status" value="1"/>
</dbReference>
<dbReference type="Proteomes" id="UP000001072">
    <property type="component" value="Unassembled WGS sequence"/>
</dbReference>
<dbReference type="Gene3D" id="2.120.10.80">
    <property type="entry name" value="Kelch-type beta propeller"/>
    <property type="match status" value="2"/>
</dbReference>
<dbReference type="GeneID" id="18926937"/>
<keyword evidence="2" id="KW-0677">Repeat</keyword>
<sequence>PSLPNATVELSPASCMYWSKASIHGTKLIKPLRAHTSTLVNDSIWIFGGTDLVGCFKDVWKLDLETLSFNKLKYHLPPPCRAHSATHLDGRIFIFGGGDGPNYFDDLYYLDTGKRSVSKSSEPNLIAHLFFLPSTRRAHATVLYGNQLIIFGGGNGSRALNDVHALDLTDLNQLEWRELGIKGQSPLNRGYHSANLVGSKCVIFGGSDGGECFSDIHILDLENLTWIQVDVDLPMPRLAHTSTQVGSYLFIIGGHDGEDYTSEVKLFNLVTLQWEPRTVKGQAPPRIGYHTTTLHDSRLIVIGGFDGRQVFDQVWCLELASSAYLPQVTNFTI</sequence>
<evidence type="ECO:0000313" key="3">
    <source>
        <dbReference type="EMBL" id="EGG11854.1"/>
    </source>
</evidence>
<name>F4R6C5_MELLP</name>
<dbReference type="InterPro" id="IPR006652">
    <property type="entry name" value="Kelch_1"/>
</dbReference>
<gene>
    <name evidence="3" type="ORF">MELLADRAFT_25599</name>
</gene>
<accession>F4R6C5</accession>
<dbReference type="Pfam" id="PF24681">
    <property type="entry name" value="Kelch_KLHDC2_KLHL20_DRC7"/>
    <property type="match status" value="2"/>
</dbReference>
<organism evidence="4">
    <name type="scientific">Melampsora larici-populina (strain 98AG31 / pathotype 3-4-7)</name>
    <name type="common">Poplar leaf rust fungus</name>
    <dbReference type="NCBI Taxonomy" id="747676"/>
    <lineage>
        <taxon>Eukaryota</taxon>
        <taxon>Fungi</taxon>
        <taxon>Dikarya</taxon>
        <taxon>Basidiomycota</taxon>
        <taxon>Pucciniomycotina</taxon>
        <taxon>Pucciniomycetes</taxon>
        <taxon>Pucciniales</taxon>
        <taxon>Melampsoraceae</taxon>
        <taxon>Melampsora</taxon>
    </lineage>
</organism>
<feature type="non-terminal residue" evidence="3">
    <location>
        <position position="1"/>
    </location>
</feature>
<evidence type="ECO:0000313" key="4">
    <source>
        <dbReference type="Proteomes" id="UP000001072"/>
    </source>
</evidence>
<evidence type="ECO:0008006" key="5">
    <source>
        <dbReference type="Google" id="ProtNLM"/>
    </source>
</evidence>
<evidence type="ECO:0000256" key="1">
    <source>
        <dbReference type="ARBA" id="ARBA00022441"/>
    </source>
</evidence>
<dbReference type="OrthoDB" id="10251809at2759"/>
<dbReference type="eggNOG" id="KOG0379">
    <property type="taxonomic scope" value="Eukaryota"/>
</dbReference>
<dbReference type="InParanoid" id="F4R6C5"/>
<protein>
    <recommendedName>
        <fullName evidence="5">Galactose oxidase</fullName>
    </recommendedName>
</protein>
<evidence type="ECO:0000256" key="2">
    <source>
        <dbReference type="ARBA" id="ARBA00022737"/>
    </source>
</evidence>
<dbReference type="VEuPathDB" id="FungiDB:MELLADRAFT_25599"/>
<keyword evidence="1" id="KW-0880">Kelch repeat</keyword>
<proteinExistence type="predicted"/>
<dbReference type="SUPFAM" id="SSF117281">
    <property type="entry name" value="Kelch motif"/>
    <property type="match status" value="1"/>
</dbReference>
<dbReference type="HOGENOM" id="CLU_019536_0_0_1"/>
<reference evidence="4" key="1">
    <citation type="journal article" date="2011" name="Proc. Natl. Acad. Sci. U.S.A.">
        <title>Obligate biotrophy features unraveled by the genomic analysis of rust fungi.</title>
        <authorList>
            <person name="Duplessis S."/>
            <person name="Cuomo C.A."/>
            <person name="Lin Y.-C."/>
            <person name="Aerts A."/>
            <person name="Tisserant E."/>
            <person name="Veneault-Fourrey C."/>
            <person name="Joly D.L."/>
            <person name="Hacquard S."/>
            <person name="Amselem J."/>
            <person name="Cantarel B.L."/>
            <person name="Chiu R."/>
            <person name="Coutinho P.M."/>
            <person name="Feau N."/>
            <person name="Field M."/>
            <person name="Frey P."/>
            <person name="Gelhaye E."/>
            <person name="Goldberg J."/>
            <person name="Grabherr M.G."/>
            <person name="Kodira C.D."/>
            <person name="Kohler A."/>
            <person name="Kuees U."/>
            <person name="Lindquist E.A."/>
            <person name="Lucas S.M."/>
            <person name="Mago R."/>
            <person name="Mauceli E."/>
            <person name="Morin E."/>
            <person name="Murat C."/>
            <person name="Pangilinan J.L."/>
            <person name="Park R."/>
            <person name="Pearson M."/>
            <person name="Quesneville H."/>
            <person name="Rouhier N."/>
            <person name="Sakthikumar S."/>
            <person name="Salamov A.A."/>
            <person name="Schmutz J."/>
            <person name="Selles B."/>
            <person name="Shapiro H."/>
            <person name="Tanguay P."/>
            <person name="Tuskan G.A."/>
            <person name="Henrissat B."/>
            <person name="Van de Peer Y."/>
            <person name="Rouze P."/>
            <person name="Ellis J.G."/>
            <person name="Dodds P.N."/>
            <person name="Schein J.E."/>
            <person name="Zhong S."/>
            <person name="Hamelin R.C."/>
            <person name="Grigoriev I.V."/>
            <person name="Szabo L.J."/>
            <person name="Martin F."/>
        </authorList>
    </citation>
    <scope>NUCLEOTIDE SEQUENCE [LARGE SCALE GENOMIC DNA]</scope>
    <source>
        <strain evidence="4">98AG31 / pathotype 3-4-7</strain>
    </source>
</reference>
<dbReference type="KEGG" id="mlr:MELLADRAFT_25599"/>
<dbReference type="SMART" id="SM00612">
    <property type="entry name" value="Kelch"/>
    <property type="match status" value="2"/>
</dbReference>
<keyword evidence="4" id="KW-1185">Reference proteome</keyword>
<feature type="non-terminal residue" evidence="3">
    <location>
        <position position="333"/>
    </location>
</feature>
<dbReference type="PANTHER" id="PTHR46093:SF3">
    <property type="entry name" value="ACYL-COA-BINDING DOMAIN-CONTAINING PROTEIN 4"/>
    <property type="match status" value="1"/>
</dbReference>
<dbReference type="EMBL" id="GL883091">
    <property type="protein sequence ID" value="EGG11854.1"/>
    <property type="molecule type" value="Genomic_DNA"/>
</dbReference>
<dbReference type="RefSeq" id="XP_007404229.1">
    <property type="nucleotide sequence ID" value="XM_007404167.1"/>
</dbReference>
<dbReference type="AlphaFoldDB" id="F4R6C5"/>